<evidence type="ECO:0000259" key="2">
    <source>
        <dbReference type="Pfam" id="PF15469"/>
    </source>
</evidence>
<reference evidence="3" key="1">
    <citation type="submission" date="2011-01" db="EMBL/GenBank/DDBJ databases">
        <title>The Genome Sequence of Nematocida parisii strain ERTm3.</title>
        <authorList>
            <consortium name="The Broad Institute Genome Sequencing Platform"/>
            <consortium name="The Broad Institute Genome Sequencing Center for Infectious Disease"/>
            <person name="Cuomo C."/>
            <person name="Troemel E."/>
            <person name="Young S.K."/>
            <person name="Zeng Q."/>
            <person name="Gargeya S."/>
            <person name="Fitzgerald M."/>
            <person name="Haas B."/>
            <person name="Abouelleil A."/>
            <person name="Alvarado L."/>
            <person name="Arachchi H.M."/>
            <person name="Berlin A."/>
            <person name="Chapman S.B."/>
            <person name="Gearin G."/>
            <person name="Goldberg J."/>
            <person name="Griggs A."/>
            <person name="Gujja S."/>
            <person name="Hansen M."/>
            <person name="Heiman D."/>
            <person name="Howarth C."/>
            <person name="Larimer J."/>
            <person name="Lui A."/>
            <person name="MacDonald P.J.P."/>
            <person name="McCowen C."/>
            <person name="Montmayeur A."/>
            <person name="Murphy C."/>
            <person name="Neiman D."/>
            <person name="Pearson M."/>
            <person name="Priest M."/>
            <person name="Roberts A."/>
            <person name="Saif S."/>
            <person name="Shea T."/>
            <person name="Sisk P."/>
            <person name="Stolte C."/>
            <person name="Sykes S."/>
            <person name="Wortman J."/>
            <person name="Nusbaum C."/>
            <person name="Birren B."/>
        </authorList>
    </citation>
    <scope>NUCLEOTIDE SEQUENCE</scope>
    <source>
        <strain evidence="3">ERTm3</strain>
    </source>
</reference>
<protein>
    <recommendedName>
        <fullName evidence="2">Exocyst complex component EXOC2/Sec5 N-terminal domain-containing protein</fullName>
    </recommendedName>
</protein>
<dbReference type="InParanoid" id="I3EI69"/>
<dbReference type="Proteomes" id="UP000002872">
    <property type="component" value="Unassembled WGS sequence"/>
</dbReference>
<evidence type="ECO:0000313" key="3">
    <source>
        <dbReference type="EMBL" id="EIJ88916.1"/>
    </source>
</evidence>
<dbReference type="AlphaFoldDB" id="I3EI69"/>
<proteinExistence type="predicted"/>
<dbReference type="EMBL" id="GL870877">
    <property type="protein sequence ID" value="EIJ88916.1"/>
    <property type="molecule type" value="Genomic_DNA"/>
</dbReference>
<name>I3EI69_NEMP3</name>
<sequence length="310" mass="36323">MQDSPEILREFSIEIEKKEEKEENSVSAKETTKDPYKLVESILDQIDIEDIDTGRMVLLNQLNELLLEREQLVRNNFTTYIKCRKALEIMKTSKICTNGSKYLNMQSISRMETLLEPILLENKEIDRQNQQTKFMLNHSLLFNAESILSEYLKINDFDSFLTDYHMIKVESEKFKESKFISYLFSKTTPILARFKIEIIRRIEMCKSISESLYYFRLYMQVDPESYSKAFATLLTIAKTEIGERQIVFGGTVISKLRNLKDFINDQTESIVYMIGLMKAVDTVTWQAKEMSEFIINAVEAYTNSIKKEII</sequence>
<organism evidence="3 4">
    <name type="scientific">Nematocida parisii (strain ERTm3)</name>
    <name type="common">Nematode killer fungus</name>
    <dbReference type="NCBI Taxonomy" id="935791"/>
    <lineage>
        <taxon>Eukaryota</taxon>
        <taxon>Fungi</taxon>
        <taxon>Fungi incertae sedis</taxon>
        <taxon>Microsporidia</taxon>
        <taxon>Nematocida</taxon>
    </lineage>
</organism>
<dbReference type="OrthoDB" id="2195748at2759"/>
<dbReference type="VEuPathDB" id="MicrosporidiaDB:NEQG_00735"/>
<accession>I3EI69</accession>
<dbReference type="InterPro" id="IPR039481">
    <property type="entry name" value="EXOC2/Sec5_N_dom"/>
</dbReference>
<keyword evidence="4" id="KW-1185">Reference proteome</keyword>
<feature type="non-terminal residue" evidence="3">
    <location>
        <position position="310"/>
    </location>
</feature>
<evidence type="ECO:0000256" key="1">
    <source>
        <dbReference type="ARBA" id="ARBA00022448"/>
    </source>
</evidence>
<gene>
    <name evidence="3" type="ORF">NEQG_00735</name>
</gene>
<dbReference type="STRING" id="935791.I3EI69"/>
<dbReference type="HOGENOM" id="CLU_897393_0_0_1"/>
<evidence type="ECO:0000313" key="4">
    <source>
        <dbReference type="Proteomes" id="UP000002872"/>
    </source>
</evidence>
<feature type="domain" description="Exocyst complex component EXOC2/Sec5 N-terminal" evidence="2">
    <location>
        <begin position="6"/>
        <end position="206"/>
    </location>
</feature>
<keyword evidence="1" id="KW-0813">Transport</keyword>
<dbReference type="Pfam" id="PF15469">
    <property type="entry name" value="Sec5"/>
    <property type="match status" value="1"/>
</dbReference>